<name>A0A317T660_9CHLB</name>
<feature type="transmembrane region" description="Helical" evidence="7">
    <location>
        <begin position="646"/>
        <end position="666"/>
    </location>
</feature>
<dbReference type="OrthoDB" id="9805018at2"/>
<evidence type="ECO:0000256" key="4">
    <source>
        <dbReference type="ARBA" id="ARBA00022692"/>
    </source>
</evidence>
<comment type="subcellular location">
    <subcellularLocation>
        <location evidence="1">Cell membrane</location>
        <topology evidence="1">Multi-pass membrane protein</topology>
    </subcellularLocation>
</comment>
<dbReference type="Proteomes" id="UP000246278">
    <property type="component" value="Unassembled WGS sequence"/>
</dbReference>
<keyword evidence="3" id="KW-1003">Cell membrane</keyword>
<dbReference type="AlphaFoldDB" id="A0A317T660"/>
<evidence type="ECO:0000256" key="7">
    <source>
        <dbReference type="SAM" id="Phobius"/>
    </source>
</evidence>
<feature type="transmembrane region" description="Helical" evidence="7">
    <location>
        <begin position="23"/>
        <end position="43"/>
    </location>
</feature>
<feature type="transmembrane region" description="Helical" evidence="7">
    <location>
        <begin position="232"/>
        <end position="251"/>
    </location>
</feature>
<dbReference type="PANTHER" id="PTHR33406:SF6">
    <property type="entry name" value="MEMBRANE PROTEIN YDGH-RELATED"/>
    <property type="match status" value="1"/>
</dbReference>
<dbReference type="PROSITE" id="PS50156">
    <property type="entry name" value="SSD"/>
    <property type="match status" value="1"/>
</dbReference>
<feature type="transmembrane region" description="Helical" evidence="7">
    <location>
        <begin position="618"/>
        <end position="639"/>
    </location>
</feature>
<evidence type="ECO:0000256" key="2">
    <source>
        <dbReference type="ARBA" id="ARBA00010157"/>
    </source>
</evidence>
<evidence type="ECO:0000256" key="6">
    <source>
        <dbReference type="ARBA" id="ARBA00023136"/>
    </source>
</evidence>
<dbReference type="RefSeq" id="WP_110024392.1">
    <property type="nucleotide sequence ID" value="NZ_PDNZ01000014.1"/>
</dbReference>
<dbReference type="InterPro" id="IPR000731">
    <property type="entry name" value="SSD"/>
</dbReference>
<evidence type="ECO:0000313" key="9">
    <source>
        <dbReference type="EMBL" id="PWW80956.1"/>
    </source>
</evidence>
<dbReference type="Gene3D" id="1.20.1640.10">
    <property type="entry name" value="Multidrug efflux transporter AcrB transmembrane domain"/>
    <property type="match status" value="2"/>
</dbReference>
<feature type="transmembrane region" description="Helical" evidence="7">
    <location>
        <begin position="257"/>
        <end position="280"/>
    </location>
</feature>
<keyword evidence="5 7" id="KW-1133">Transmembrane helix</keyword>
<sequence length="799" mass="89392">MLNIESINKRFRAFGEWILKYRWLNIILFLLILGGSFSGLRLLQTDVDMDNWFLEDDELLVTKERFEEIFGSDQYCAVLVQADDVFTADALAKIREMSNELLDRVPYADDVISLTDFEFSRGTEDGLEIGELIPEEIPEDPQELDRIRQQALAKPLMKNRIFSDDSRLAWVMLRMKPIPDDWRDHYAENPEVIVGRMVNEIAGQEKYRSLNPLTSGLPVINVDKQNFLSGEIVRLFGLCLLFTVLILGFSLRSFRGVVFPLLSALSGIVIVLGLQGYFGVVFDPSMIFMPVFLGLAVSVGYAIHLFNHFKRSFFSTGNRRDAVLYAVEETGWPLLFSALTTMVALISFLFIPLHPIRFVGMTSAALVGVTYVLAIVLLPTLLSFGKDRQPMVVESGKNDGVLGRLMVWLGDYVFARPALTMSVFGILVVICTAGISRFEVSFDVLRTFGLKVPYVNRIYEVGQSKVGSLYSYDAAIEFENPGDVLEPENLRKIDSIVDEVKTFPLTKKVTSIVDIIKDMNQSLNAGLPEFHRIPDSREMVAQLLLLYENAGGVEAEKWADYDYQRVRLMVELGDYNSGEAMRELQVIQDRGKELFPSAKVLLVGAVSQFTVMQDYMTWGQITSFFLAMGAIAMLMSLVFGSMKTGLIAMIPNVSPALVVGGVMGYANIPLDMMTVTIMPMLLGLAVDDTIHFINHAQLEFVRTGSYRESCRRVFIAVGSALFLTSLVLILGFSAYLVSVTNVFFNMGVLIGSGILTALVVDYFVTPILLAWFKPFGSETVSDKQKVAESCREKEPESVL</sequence>
<feature type="domain" description="SSD" evidence="8">
    <location>
        <begin position="261"/>
        <end position="384"/>
    </location>
</feature>
<feature type="transmembrane region" description="Helical" evidence="7">
    <location>
        <begin position="742"/>
        <end position="764"/>
    </location>
</feature>
<dbReference type="SUPFAM" id="SSF82866">
    <property type="entry name" value="Multidrug efflux transporter AcrB transmembrane domain"/>
    <property type="match status" value="2"/>
</dbReference>
<comment type="similarity">
    <text evidence="2">Belongs to the resistance-nodulation-cell division (RND) (TC 2.A.6) family. MmpL subfamily.</text>
</comment>
<dbReference type="InterPro" id="IPR004869">
    <property type="entry name" value="MMPL_dom"/>
</dbReference>
<dbReference type="GO" id="GO:0005886">
    <property type="term" value="C:plasma membrane"/>
    <property type="evidence" value="ECO:0007669"/>
    <property type="project" value="UniProtKB-SubCell"/>
</dbReference>
<evidence type="ECO:0000256" key="1">
    <source>
        <dbReference type="ARBA" id="ARBA00004651"/>
    </source>
</evidence>
<evidence type="ECO:0000256" key="5">
    <source>
        <dbReference type="ARBA" id="ARBA00022989"/>
    </source>
</evidence>
<feature type="transmembrane region" description="Helical" evidence="7">
    <location>
        <begin position="713"/>
        <end position="736"/>
    </location>
</feature>
<evidence type="ECO:0000256" key="3">
    <source>
        <dbReference type="ARBA" id="ARBA00022475"/>
    </source>
</evidence>
<comment type="caution">
    <text evidence="9">The sequence shown here is derived from an EMBL/GenBank/DDBJ whole genome shotgun (WGS) entry which is preliminary data.</text>
</comment>
<organism evidence="9 10">
    <name type="scientific">Prosthecochloris marina</name>
    <dbReference type="NCBI Taxonomy" id="2017681"/>
    <lineage>
        <taxon>Bacteria</taxon>
        <taxon>Pseudomonadati</taxon>
        <taxon>Chlorobiota</taxon>
        <taxon>Chlorobiia</taxon>
        <taxon>Chlorobiales</taxon>
        <taxon>Chlorobiaceae</taxon>
        <taxon>Prosthecochloris</taxon>
    </lineage>
</organism>
<evidence type="ECO:0000259" key="8">
    <source>
        <dbReference type="PROSITE" id="PS50156"/>
    </source>
</evidence>
<keyword evidence="10" id="KW-1185">Reference proteome</keyword>
<dbReference type="Pfam" id="PF03176">
    <property type="entry name" value="MMPL"/>
    <property type="match status" value="2"/>
</dbReference>
<protein>
    <recommendedName>
        <fullName evidence="8">SSD domain-containing protein</fullName>
    </recommendedName>
</protein>
<feature type="transmembrane region" description="Helical" evidence="7">
    <location>
        <begin position="672"/>
        <end position="693"/>
    </location>
</feature>
<feature type="transmembrane region" description="Helical" evidence="7">
    <location>
        <begin position="332"/>
        <end position="351"/>
    </location>
</feature>
<evidence type="ECO:0000313" key="10">
    <source>
        <dbReference type="Proteomes" id="UP000246278"/>
    </source>
</evidence>
<feature type="transmembrane region" description="Helical" evidence="7">
    <location>
        <begin position="287"/>
        <end position="306"/>
    </location>
</feature>
<gene>
    <name evidence="9" type="ORF">CR164_12790</name>
</gene>
<dbReference type="InterPro" id="IPR050545">
    <property type="entry name" value="Mycobact_MmpL"/>
</dbReference>
<feature type="transmembrane region" description="Helical" evidence="7">
    <location>
        <begin position="358"/>
        <end position="382"/>
    </location>
</feature>
<dbReference type="PANTHER" id="PTHR33406">
    <property type="entry name" value="MEMBRANE PROTEIN MJ1562-RELATED"/>
    <property type="match status" value="1"/>
</dbReference>
<feature type="transmembrane region" description="Helical" evidence="7">
    <location>
        <begin position="414"/>
        <end position="436"/>
    </location>
</feature>
<dbReference type="EMBL" id="PDNZ01000014">
    <property type="protein sequence ID" value="PWW80956.1"/>
    <property type="molecule type" value="Genomic_DNA"/>
</dbReference>
<proteinExistence type="inferred from homology"/>
<reference evidence="10" key="1">
    <citation type="submission" date="2017-10" db="EMBL/GenBank/DDBJ databases">
        <authorList>
            <person name="Gaisin V.A."/>
            <person name="Rysina M.S."/>
            <person name="Grouzdev D.S."/>
        </authorList>
    </citation>
    <scope>NUCLEOTIDE SEQUENCE [LARGE SCALE GENOMIC DNA]</scope>
    <source>
        <strain evidence="10">V1</strain>
    </source>
</reference>
<keyword evidence="6 7" id="KW-0472">Membrane</keyword>
<accession>A0A317T660</accession>
<keyword evidence="4 7" id="KW-0812">Transmembrane</keyword>